<comment type="caution">
    <text evidence="1">The sequence shown here is derived from an EMBL/GenBank/DDBJ whole genome shotgun (WGS) entry which is preliminary data.</text>
</comment>
<protein>
    <recommendedName>
        <fullName evidence="3">DDE Tnp4 domain-containing protein</fullName>
    </recommendedName>
</protein>
<gene>
    <name evidence="1" type="ORF">PPYR_15280</name>
</gene>
<evidence type="ECO:0008006" key="3">
    <source>
        <dbReference type="Google" id="ProtNLM"/>
    </source>
</evidence>
<evidence type="ECO:0000313" key="1">
    <source>
        <dbReference type="EMBL" id="KAB0790353.1"/>
    </source>
</evidence>
<sequence length="132" mass="15352">MLPVNIARIIEMHNLERREHIRLFNLERRIMRDESDPFSLRDEQFISLFRLSKGMVRYLRNELEVHVNITENIVAIPLMLKLLATLNFFATGSYQQSVGQGYNFSVAKPTMSKVDCQLSGCNFHEPPLTKIV</sequence>
<organism evidence="1 2">
    <name type="scientific">Photinus pyralis</name>
    <name type="common">Common eastern firefly</name>
    <name type="synonym">Lampyris pyralis</name>
    <dbReference type="NCBI Taxonomy" id="7054"/>
    <lineage>
        <taxon>Eukaryota</taxon>
        <taxon>Metazoa</taxon>
        <taxon>Ecdysozoa</taxon>
        <taxon>Arthropoda</taxon>
        <taxon>Hexapoda</taxon>
        <taxon>Insecta</taxon>
        <taxon>Pterygota</taxon>
        <taxon>Neoptera</taxon>
        <taxon>Endopterygota</taxon>
        <taxon>Coleoptera</taxon>
        <taxon>Polyphaga</taxon>
        <taxon>Elateriformia</taxon>
        <taxon>Elateroidea</taxon>
        <taxon>Lampyridae</taxon>
        <taxon>Lampyrinae</taxon>
        <taxon>Photinus</taxon>
    </lineage>
</organism>
<dbReference type="Proteomes" id="UP000327044">
    <property type="component" value="Unassembled WGS sequence"/>
</dbReference>
<proteinExistence type="predicted"/>
<dbReference type="InParanoid" id="A0A5N3ZZ61"/>
<accession>A0A5N3ZZ61</accession>
<evidence type="ECO:0000313" key="2">
    <source>
        <dbReference type="Proteomes" id="UP000327044"/>
    </source>
</evidence>
<name>A0A5N3ZZ61_PHOPY</name>
<keyword evidence="2" id="KW-1185">Reference proteome</keyword>
<dbReference type="EMBL" id="VVIM01001431">
    <property type="protein sequence ID" value="KAB0790353.1"/>
    <property type="molecule type" value="Genomic_DNA"/>
</dbReference>
<dbReference type="AlphaFoldDB" id="A0A5N3ZZ61"/>
<reference evidence="1 2" key="1">
    <citation type="journal article" date="2018" name="Elife">
        <title>Firefly genomes illuminate parallel origins of bioluminescence in beetles.</title>
        <authorList>
            <person name="Fallon T.R."/>
            <person name="Lower S.E."/>
            <person name="Chang C.H."/>
            <person name="Bessho-Uehara M."/>
            <person name="Martin G.J."/>
            <person name="Bewick A.J."/>
            <person name="Behringer M."/>
            <person name="Debat H.J."/>
            <person name="Wong I."/>
            <person name="Day J.C."/>
            <person name="Suvorov A."/>
            <person name="Silva C.J."/>
            <person name="Stanger-Hall K.F."/>
            <person name="Hall D.W."/>
            <person name="Schmitz R.J."/>
            <person name="Nelson D.R."/>
            <person name="Lewis S.M."/>
            <person name="Shigenobu S."/>
            <person name="Bybee S.M."/>
            <person name="Larracuente A.M."/>
            <person name="Oba Y."/>
            <person name="Weng J.K."/>
        </authorList>
    </citation>
    <scope>NUCLEOTIDE SEQUENCE [LARGE SCALE GENOMIC DNA]</scope>
    <source>
        <strain evidence="1">1611_PpyrPB1</strain>
        <tissue evidence="1">Whole body</tissue>
    </source>
</reference>